<name>A0A016S872_9BILA</name>
<protein>
    <submittedName>
        <fullName evidence="1">Uncharacterized protein</fullName>
    </submittedName>
</protein>
<evidence type="ECO:0000313" key="1">
    <source>
        <dbReference type="EMBL" id="EYB86860.1"/>
    </source>
</evidence>
<proteinExistence type="predicted"/>
<keyword evidence="2" id="KW-1185">Reference proteome</keyword>
<sequence>MCKIILRMCAPGSELTGQYKREEMGRMSLYRREGARTATDEGRAGTIAGGLRQGLEVEITLCKESTSVATVRRFLKFEKSLETGPTRR</sequence>
<gene>
    <name evidence="1" type="primary">Acey_s0272.g938</name>
    <name evidence="1" type="ORF">Y032_0272g938</name>
</gene>
<reference evidence="2" key="1">
    <citation type="journal article" date="2015" name="Nat. Genet.">
        <title>The genome and transcriptome of the zoonotic hookworm Ancylostoma ceylanicum identify infection-specific gene families.</title>
        <authorList>
            <person name="Schwarz E.M."/>
            <person name="Hu Y."/>
            <person name="Antoshechkin I."/>
            <person name="Miller M.M."/>
            <person name="Sternberg P.W."/>
            <person name="Aroian R.V."/>
        </authorList>
    </citation>
    <scope>NUCLEOTIDE SEQUENCE</scope>
    <source>
        <strain evidence="2">HY135</strain>
    </source>
</reference>
<dbReference type="Proteomes" id="UP000024635">
    <property type="component" value="Unassembled WGS sequence"/>
</dbReference>
<dbReference type="AlphaFoldDB" id="A0A016S872"/>
<organism evidence="1 2">
    <name type="scientific">Ancylostoma ceylanicum</name>
    <dbReference type="NCBI Taxonomy" id="53326"/>
    <lineage>
        <taxon>Eukaryota</taxon>
        <taxon>Metazoa</taxon>
        <taxon>Ecdysozoa</taxon>
        <taxon>Nematoda</taxon>
        <taxon>Chromadorea</taxon>
        <taxon>Rhabditida</taxon>
        <taxon>Rhabditina</taxon>
        <taxon>Rhabditomorpha</taxon>
        <taxon>Strongyloidea</taxon>
        <taxon>Ancylostomatidae</taxon>
        <taxon>Ancylostomatinae</taxon>
        <taxon>Ancylostoma</taxon>
    </lineage>
</organism>
<comment type="caution">
    <text evidence="1">The sequence shown here is derived from an EMBL/GenBank/DDBJ whole genome shotgun (WGS) entry which is preliminary data.</text>
</comment>
<accession>A0A016S872</accession>
<dbReference type="EMBL" id="JARK01001608">
    <property type="protein sequence ID" value="EYB86860.1"/>
    <property type="molecule type" value="Genomic_DNA"/>
</dbReference>
<evidence type="ECO:0000313" key="2">
    <source>
        <dbReference type="Proteomes" id="UP000024635"/>
    </source>
</evidence>